<gene>
    <name evidence="3" type="ORF">RM479_00315</name>
</gene>
<sequence length="457" mass="50343">MTTRSSEGTPSCDRAASLPRFYGPTPDTGRDSLWDELRERHGSIAPVELEPGVRAWLLLGYHENLTVLQNPHLFSRDTRRWREVLNGRIDLATARPALSWRPNVLYADGADHTRLRGPIVSALSRVDMAATARDVRRIADDLIDSFIADGEADLIGGFADPLPVLVLNRLYGLPDGYGHMLGDLTGIVFGDDARRAEDAVMRIQQYFAGLVARKRREPGRDLVSWMLEHANGLTDHEVAHQAALMNSAGHQPTTHLIGNTMRTLLTEERIRAAHSDARLSVRELLDHVMWTDTPFQVLPARFALQDVRIGDTEVRAGDALLIGFDPAHRDPAVRRGREETGVVRGARAHLMFGAGPHACPAHELARMIAATGVSALHERLVGLRPAVDPAGLRRVPSPFLRGLSALPVVFVPGEPLPLREPAVPADTGAEPTPPDEARAPTDDLLGRLFTWWRSLHR</sequence>
<protein>
    <submittedName>
        <fullName evidence="3">Cytochrome P450</fullName>
    </submittedName>
</protein>
<dbReference type="PRINTS" id="PR00359">
    <property type="entry name" value="BP450"/>
</dbReference>
<comment type="similarity">
    <text evidence="1">Belongs to the cytochrome P450 family.</text>
</comment>
<dbReference type="SUPFAM" id="SSF48264">
    <property type="entry name" value="Cytochrome P450"/>
    <property type="match status" value="1"/>
</dbReference>
<dbReference type="InterPro" id="IPR017972">
    <property type="entry name" value="Cyt_P450_CS"/>
</dbReference>
<organism evidence="3 4">
    <name type="scientific">Nocardiopsis lambiniae</name>
    <dbReference type="NCBI Taxonomy" id="3075539"/>
    <lineage>
        <taxon>Bacteria</taxon>
        <taxon>Bacillati</taxon>
        <taxon>Actinomycetota</taxon>
        <taxon>Actinomycetes</taxon>
        <taxon>Streptosporangiales</taxon>
        <taxon>Nocardiopsidaceae</taxon>
        <taxon>Nocardiopsis</taxon>
    </lineage>
</organism>
<evidence type="ECO:0000313" key="3">
    <source>
        <dbReference type="EMBL" id="MDT0326854.1"/>
    </source>
</evidence>
<dbReference type="Gene3D" id="1.10.630.10">
    <property type="entry name" value="Cytochrome P450"/>
    <property type="match status" value="1"/>
</dbReference>
<dbReference type="PROSITE" id="PS50096">
    <property type="entry name" value="IQ"/>
    <property type="match status" value="1"/>
</dbReference>
<dbReference type="PANTHER" id="PTHR46696:SF1">
    <property type="entry name" value="CYTOCHROME P450 YJIB-RELATED"/>
    <property type="match status" value="1"/>
</dbReference>
<dbReference type="RefSeq" id="WP_311509623.1">
    <property type="nucleotide sequence ID" value="NZ_JAVREP010000001.1"/>
</dbReference>
<accession>A0ABU2M2I3</accession>
<dbReference type="PANTHER" id="PTHR46696">
    <property type="entry name" value="P450, PUTATIVE (EUROFUNG)-RELATED"/>
    <property type="match status" value="1"/>
</dbReference>
<dbReference type="Proteomes" id="UP001183390">
    <property type="component" value="Unassembled WGS sequence"/>
</dbReference>
<feature type="region of interest" description="Disordered" evidence="2">
    <location>
        <begin position="419"/>
        <end position="441"/>
    </location>
</feature>
<proteinExistence type="inferred from homology"/>
<evidence type="ECO:0000256" key="2">
    <source>
        <dbReference type="SAM" id="MobiDB-lite"/>
    </source>
</evidence>
<dbReference type="InterPro" id="IPR036396">
    <property type="entry name" value="Cyt_P450_sf"/>
</dbReference>
<evidence type="ECO:0000256" key="1">
    <source>
        <dbReference type="ARBA" id="ARBA00010617"/>
    </source>
</evidence>
<name>A0ABU2M2I3_9ACTN</name>
<feature type="region of interest" description="Disordered" evidence="2">
    <location>
        <begin position="1"/>
        <end position="26"/>
    </location>
</feature>
<keyword evidence="4" id="KW-1185">Reference proteome</keyword>
<reference evidence="4" key="1">
    <citation type="submission" date="2023-07" db="EMBL/GenBank/DDBJ databases">
        <title>30 novel species of actinomycetes from the DSMZ collection.</title>
        <authorList>
            <person name="Nouioui I."/>
        </authorList>
    </citation>
    <scope>NUCLEOTIDE SEQUENCE [LARGE SCALE GENOMIC DNA]</scope>
    <source>
        <strain evidence="4">DSM 44743</strain>
    </source>
</reference>
<evidence type="ECO:0000313" key="4">
    <source>
        <dbReference type="Proteomes" id="UP001183390"/>
    </source>
</evidence>
<comment type="caution">
    <text evidence="3">The sequence shown here is derived from an EMBL/GenBank/DDBJ whole genome shotgun (WGS) entry which is preliminary data.</text>
</comment>
<dbReference type="InterPro" id="IPR002397">
    <property type="entry name" value="Cyt_P450_B"/>
</dbReference>
<dbReference type="PROSITE" id="PS00086">
    <property type="entry name" value="CYTOCHROME_P450"/>
    <property type="match status" value="1"/>
</dbReference>
<dbReference type="EMBL" id="JAVREP010000001">
    <property type="protein sequence ID" value="MDT0326854.1"/>
    <property type="molecule type" value="Genomic_DNA"/>
</dbReference>